<evidence type="ECO:0000256" key="2">
    <source>
        <dbReference type="ARBA" id="ARBA00007131"/>
    </source>
</evidence>
<comment type="caution">
    <text evidence="5">The sequence shown here is derived from an EMBL/GenBank/DDBJ whole genome shotgun (WGS) entry which is preliminary data.</text>
</comment>
<dbReference type="EMBL" id="JYNL01000002">
    <property type="protein sequence ID" value="KMO83742.1"/>
    <property type="molecule type" value="Genomic_DNA"/>
</dbReference>
<dbReference type="InterPro" id="IPR005474">
    <property type="entry name" value="Transketolase_N"/>
</dbReference>
<dbReference type="Proteomes" id="UP000036513">
    <property type="component" value="Unassembled WGS sequence"/>
</dbReference>
<evidence type="ECO:0000313" key="6">
    <source>
        <dbReference type="Proteomes" id="UP000036513"/>
    </source>
</evidence>
<keyword evidence="3" id="KW-0786">Thiamine pyrophosphate</keyword>
<dbReference type="PATRIC" id="fig|37916.4.peg.205"/>
<reference evidence="5 6" key="1">
    <citation type="journal article" date="2015" name="Genome Biol. Evol.">
        <title>Characterization of Three Mycobacterium spp. with Potential Use in Bioremediation by Genome Sequencing and Comparative Genomics.</title>
        <authorList>
            <person name="Das S."/>
            <person name="Pettersson B.M."/>
            <person name="Behra P.R."/>
            <person name="Ramesh M."/>
            <person name="Dasgupta S."/>
            <person name="Bhattacharya A."/>
            <person name="Kirsebom L.A."/>
        </authorList>
    </citation>
    <scope>NUCLEOTIDE SEQUENCE [LARGE SCALE GENOMIC DNA]</scope>
    <source>
        <strain evidence="5 6">DSM 43826</strain>
    </source>
</reference>
<dbReference type="GO" id="GO:0004802">
    <property type="term" value="F:transketolase activity"/>
    <property type="evidence" value="ECO:0007669"/>
    <property type="project" value="UniProtKB-EC"/>
</dbReference>
<name>A0A0J6WPV6_9MYCO</name>
<dbReference type="GO" id="GO:0000287">
    <property type="term" value="F:magnesium ion binding"/>
    <property type="evidence" value="ECO:0007669"/>
    <property type="project" value="UniProtKB-ARBA"/>
</dbReference>
<comment type="cofactor">
    <cofactor evidence="1">
        <name>thiamine diphosphate</name>
        <dbReference type="ChEBI" id="CHEBI:58937"/>
    </cofactor>
</comment>
<dbReference type="RefSeq" id="WP_053082792.1">
    <property type="nucleotide sequence ID" value="NZ_JYNL01000002.1"/>
</dbReference>
<dbReference type="Pfam" id="PF00456">
    <property type="entry name" value="Transketolase_N"/>
    <property type="match status" value="1"/>
</dbReference>
<proteinExistence type="inferred from homology"/>
<dbReference type="AlphaFoldDB" id="A0A0J6WPV6"/>
<dbReference type="SUPFAM" id="SSF52518">
    <property type="entry name" value="Thiamin diphosphate-binding fold (THDP-binding)"/>
    <property type="match status" value="1"/>
</dbReference>
<dbReference type="EC" id="2.2.1.1" evidence="5"/>
<dbReference type="STRING" id="37916.MCHLDSM_00202"/>
<dbReference type="PANTHER" id="PTHR47514">
    <property type="entry name" value="TRANSKETOLASE N-TERMINAL SECTION-RELATED"/>
    <property type="match status" value="1"/>
</dbReference>
<evidence type="ECO:0000256" key="1">
    <source>
        <dbReference type="ARBA" id="ARBA00001964"/>
    </source>
</evidence>
<gene>
    <name evidence="5" type="primary">tkt_1</name>
    <name evidence="5" type="ORF">MCHLDSM_00202</name>
</gene>
<keyword evidence="6" id="KW-1185">Reference proteome</keyword>
<dbReference type="SMR" id="A0A0J6WPV6"/>
<feature type="domain" description="Transketolase N-terminal" evidence="4">
    <location>
        <begin position="20"/>
        <end position="239"/>
    </location>
</feature>
<dbReference type="Gene3D" id="3.40.50.970">
    <property type="match status" value="1"/>
</dbReference>
<keyword evidence="5" id="KW-0808">Transferase</keyword>
<evidence type="ECO:0000313" key="5">
    <source>
        <dbReference type="EMBL" id="KMO83742.1"/>
    </source>
</evidence>
<dbReference type="InterPro" id="IPR029061">
    <property type="entry name" value="THDP-binding"/>
</dbReference>
<organism evidence="5 6">
    <name type="scientific">Mycolicibacterium chlorophenolicum</name>
    <dbReference type="NCBI Taxonomy" id="37916"/>
    <lineage>
        <taxon>Bacteria</taxon>
        <taxon>Bacillati</taxon>
        <taxon>Actinomycetota</taxon>
        <taxon>Actinomycetes</taxon>
        <taxon>Mycobacteriales</taxon>
        <taxon>Mycobacteriaceae</taxon>
        <taxon>Mycolicibacterium</taxon>
    </lineage>
</organism>
<comment type="similarity">
    <text evidence="2">Belongs to the transketolase family.</text>
</comment>
<sequence length="278" mass="29232">MPVGTSQAVPAPVVASPEALATEIRLRAVQMIAPQGFGYLGQALSSAEQVAGLFATLRLGTDRLVCSPGHYIIGPFAAAVALGLLGTDAITQYGKNESPIEAIGTERSPVVDYTCGSLGQGLSAAVGFALSDQLRNHDAFTYAMISDGELEEGQIWEAALFAAHHRLGSLIVTLDANNSQVDGPVDSITTLEPIAAKWQAFGWHAIDLDGHDVHAIMTALAEAKTDTARPSILICRTSTLHGLTCLPESADGHFIKLPPALADTAVVELESRLKEQRA</sequence>
<accession>A0A0J6WPV6</accession>
<protein>
    <submittedName>
        <fullName evidence="5">Transketolase</fullName>
        <ecNumber evidence="5">2.2.1.1</ecNumber>
    </submittedName>
</protein>
<evidence type="ECO:0000256" key="3">
    <source>
        <dbReference type="ARBA" id="ARBA00023052"/>
    </source>
</evidence>
<dbReference type="PANTHER" id="PTHR47514:SF1">
    <property type="entry name" value="TRANSKETOLASE N-TERMINAL SECTION-RELATED"/>
    <property type="match status" value="1"/>
</dbReference>
<evidence type="ECO:0000259" key="4">
    <source>
        <dbReference type="Pfam" id="PF00456"/>
    </source>
</evidence>